<evidence type="ECO:0000313" key="3">
    <source>
        <dbReference type="Proteomes" id="UP000887565"/>
    </source>
</evidence>
<dbReference type="InterPro" id="IPR052220">
    <property type="entry name" value="METTL25"/>
</dbReference>
<feature type="domain" description="Methyltransferase" evidence="2">
    <location>
        <begin position="122"/>
        <end position="165"/>
    </location>
</feature>
<dbReference type="Proteomes" id="UP000887565">
    <property type="component" value="Unplaced"/>
</dbReference>
<reference evidence="4" key="1">
    <citation type="submission" date="2022-11" db="UniProtKB">
        <authorList>
            <consortium name="WormBaseParasite"/>
        </authorList>
    </citation>
    <scope>IDENTIFICATION</scope>
</reference>
<dbReference type="PANTHER" id="PTHR12496">
    <property type="entry name" value="CGI-41 METHYLTRANSFERASE"/>
    <property type="match status" value="1"/>
</dbReference>
<keyword evidence="1" id="KW-0175">Coiled coil</keyword>
<evidence type="ECO:0000259" key="2">
    <source>
        <dbReference type="Pfam" id="PF13679"/>
    </source>
</evidence>
<dbReference type="AlphaFoldDB" id="A0A915KDH2"/>
<dbReference type="WBParaSite" id="nRc.2.0.1.t36843-RA">
    <property type="protein sequence ID" value="nRc.2.0.1.t36843-RA"/>
    <property type="gene ID" value="nRc.2.0.1.g36843"/>
</dbReference>
<proteinExistence type="predicted"/>
<sequence>MNELQLLKNKIDEIAAFLNNYNTLINCHMVEFITDNFFQRLIPADFICELSNLSDRQLCQLPNARPGFLNESENPNLTSFLRQIQHLSLVNLISDQILDNFLQNAEDETGEKISVHHFMGVKKSHEVERMGRFINKLAEEEEISMVVDIGSGKGYLSSLLAMCFNLEMPNISLHWRALFQQILVDKLGANGATYDFKVGPIAKRCENFDQYCIKCIEKLKLSFELTDKEINQYERNFEDFKRKMNIFFQFRCFFAPIIESIVLLDKLCYLVEKMPVVRKAKIVQIFNPEKSPRCYAIVAHK</sequence>
<protein>
    <submittedName>
        <fullName evidence="4">Methyltransferase domain-containing protein</fullName>
    </submittedName>
</protein>
<evidence type="ECO:0000256" key="1">
    <source>
        <dbReference type="SAM" id="Coils"/>
    </source>
</evidence>
<dbReference type="InterPro" id="IPR025714">
    <property type="entry name" value="Methyltranfer_dom"/>
</dbReference>
<accession>A0A915KDH2</accession>
<evidence type="ECO:0000313" key="4">
    <source>
        <dbReference type="WBParaSite" id="nRc.2.0.1.t36843-RA"/>
    </source>
</evidence>
<dbReference type="PANTHER" id="PTHR12496:SF9">
    <property type="entry name" value="METHYLTRANSFERASE-LIKE PROTEIN 25-RELATED"/>
    <property type="match status" value="1"/>
</dbReference>
<organism evidence="3 4">
    <name type="scientific">Romanomermis culicivorax</name>
    <name type="common">Nematode worm</name>
    <dbReference type="NCBI Taxonomy" id="13658"/>
    <lineage>
        <taxon>Eukaryota</taxon>
        <taxon>Metazoa</taxon>
        <taxon>Ecdysozoa</taxon>
        <taxon>Nematoda</taxon>
        <taxon>Enoplea</taxon>
        <taxon>Dorylaimia</taxon>
        <taxon>Mermithida</taxon>
        <taxon>Mermithoidea</taxon>
        <taxon>Mermithidae</taxon>
        <taxon>Romanomermis</taxon>
    </lineage>
</organism>
<feature type="coiled-coil region" evidence="1">
    <location>
        <begin position="216"/>
        <end position="243"/>
    </location>
</feature>
<name>A0A915KDH2_ROMCU</name>
<dbReference type="OMA" id="SHEVERM"/>
<dbReference type="Pfam" id="PF13679">
    <property type="entry name" value="Methyltransf_32"/>
    <property type="match status" value="1"/>
</dbReference>
<keyword evidence="3" id="KW-1185">Reference proteome</keyword>